<dbReference type="InterPro" id="IPR025841">
    <property type="entry name" value="CP_ATPgrasp_2"/>
</dbReference>
<dbReference type="Pfam" id="PF14403">
    <property type="entry name" value="CP_ATPgrasp_2"/>
    <property type="match status" value="1"/>
</dbReference>
<accession>A0A7W6FV18</accession>
<sequence>MRTEGTQRQSQSQGRLGAAVEPPRRPVAGAFDEMLAPDGSVRPVYQPVVEALAALSRPEREARFGAAEQYLREAGVYYRAGEDGGARQWPLAFPPFVIDPAEWRGLEAALRQRATYLERLLADLYGERSLVREGVLPGRLLGRNPEFLRPLARQALRGNPLIRFIAVDLARGPDGVWRVLGDRAQAPSGAGFALENRVATSRALPDLARQLHVRRLAGFFARFRETLEGLNDQDGARVGLLTPGPFNETYFEHAYLARYLGFHLLEGGDLVVQGDRAKLRTVDGLRPVGVLWRRLDADYADPLELFSQSRIGTPGLLRAVRAGHLELVNALGSGILETPAFAAFEDALATRLVGEPLALRSVETLWCGDAASRARAAAEPGWTLGSAFPGQMLEPAVARLPASGDADHLVARRSPPLSCVPVEADGAMDGQPVTLRVFLARSGEGWDVMPGGFARAAHRGEATPAIGAGGRSMDVWIPGDEPDAPITLLSSGREFRRRLPGSLPARAADNLFWLGRSAERIEVAVRLWRAALERRGEERETAVDAARRALLKRSGVRDDDPLAGLHRAARSAFDIASRIRDRFSPDAWRVLAEVVELLDEARRRKDPADHPALAGRLLTRLAGFSGLVEENMYQFSGWRFLQCGRRIERGEATATATADFLAAGGEGVFEALLEFTDSRLTYRRRFSVELHAETVLDLCLLDPLNPRSVAYQVAAARRAMADLPGTHAGESLDLAARRIARLHVRLETAVPAEITPAFLTRVARDLRDISDLLSERYFAVAPQGSIERFGSE</sequence>
<evidence type="ECO:0000313" key="5">
    <source>
        <dbReference type="Proteomes" id="UP000531216"/>
    </source>
</evidence>
<dbReference type="InterPro" id="IPR007296">
    <property type="entry name" value="DUF403"/>
</dbReference>
<evidence type="ECO:0000313" key="4">
    <source>
        <dbReference type="EMBL" id="MBB3936360.1"/>
    </source>
</evidence>
<evidence type="ECO:0000259" key="2">
    <source>
        <dbReference type="Pfam" id="PF04168"/>
    </source>
</evidence>
<organism evidence="4 5">
    <name type="scientific">Aureimonas phyllosphaerae</name>
    <dbReference type="NCBI Taxonomy" id="1166078"/>
    <lineage>
        <taxon>Bacteria</taxon>
        <taxon>Pseudomonadati</taxon>
        <taxon>Pseudomonadota</taxon>
        <taxon>Alphaproteobacteria</taxon>
        <taxon>Hyphomicrobiales</taxon>
        <taxon>Aurantimonadaceae</taxon>
        <taxon>Aureimonas</taxon>
    </lineage>
</organism>
<evidence type="ECO:0000256" key="1">
    <source>
        <dbReference type="SAM" id="MobiDB-lite"/>
    </source>
</evidence>
<reference evidence="4 5" key="1">
    <citation type="submission" date="2020-08" db="EMBL/GenBank/DDBJ databases">
        <title>Genomic Encyclopedia of Type Strains, Phase IV (KMG-IV): sequencing the most valuable type-strain genomes for metagenomic binning, comparative biology and taxonomic classification.</title>
        <authorList>
            <person name="Goeker M."/>
        </authorList>
    </citation>
    <scope>NUCLEOTIDE SEQUENCE [LARGE SCALE GENOMIC DNA]</scope>
    <source>
        <strain evidence="4 5">DSM 25024</strain>
    </source>
</reference>
<feature type="domain" description="Circularly permuted ATP-grasp type 2" evidence="3">
    <location>
        <begin position="95"/>
        <end position="457"/>
    </location>
</feature>
<keyword evidence="5" id="KW-1185">Reference proteome</keyword>
<protein>
    <submittedName>
        <fullName evidence="4">Putative circularly permuted ATP-grasp superfamily protein/putative alpha-E superfamily protein</fullName>
    </submittedName>
</protein>
<comment type="caution">
    <text evidence="4">The sequence shown here is derived from an EMBL/GenBank/DDBJ whole genome shotgun (WGS) entry which is preliminary data.</text>
</comment>
<evidence type="ECO:0000259" key="3">
    <source>
        <dbReference type="Pfam" id="PF14403"/>
    </source>
</evidence>
<name>A0A7W6FV18_9HYPH</name>
<feature type="compositionally biased region" description="Polar residues" evidence="1">
    <location>
        <begin position="1"/>
        <end position="14"/>
    </location>
</feature>
<feature type="region of interest" description="Disordered" evidence="1">
    <location>
        <begin position="1"/>
        <end position="28"/>
    </location>
</feature>
<dbReference type="Proteomes" id="UP000531216">
    <property type="component" value="Unassembled WGS sequence"/>
</dbReference>
<dbReference type="AlphaFoldDB" id="A0A7W6FV18"/>
<dbReference type="PANTHER" id="PTHR34595:SF2">
    <property type="entry name" value="BLR2978 PROTEIN"/>
    <property type="match status" value="1"/>
</dbReference>
<dbReference type="InterPro" id="IPR051680">
    <property type="entry name" value="ATP-dep_Glu-Cys_Ligase-2"/>
</dbReference>
<dbReference type="PANTHER" id="PTHR34595">
    <property type="entry name" value="BLR5612 PROTEIN"/>
    <property type="match status" value="1"/>
</dbReference>
<feature type="domain" description="DUF403" evidence="2">
    <location>
        <begin position="503"/>
        <end position="778"/>
    </location>
</feature>
<proteinExistence type="predicted"/>
<dbReference type="Gene3D" id="3.40.50.11290">
    <property type="match status" value="1"/>
</dbReference>
<dbReference type="Pfam" id="PF04168">
    <property type="entry name" value="Alpha-E"/>
    <property type="match status" value="1"/>
</dbReference>
<dbReference type="SUPFAM" id="SSF56059">
    <property type="entry name" value="Glutathione synthetase ATP-binding domain-like"/>
    <property type="match status" value="1"/>
</dbReference>
<dbReference type="EMBL" id="JACIDO010000005">
    <property type="protein sequence ID" value="MBB3936360.1"/>
    <property type="molecule type" value="Genomic_DNA"/>
</dbReference>
<gene>
    <name evidence="4" type="ORF">GGR05_002514</name>
</gene>
<dbReference type="RefSeq" id="WP_244545969.1">
    <property type="nucleotide sequence ID" value="NZ_FOOA01000007.1"/>
</dbReference>